<comment type="caution">
    <text evidence="1">The sequence shown here is derived from an EMBL/GenBank/DDBJ whole genome shotgun (WGS) entry which is preliminary data.</text>
</comment>
<dbReference type="Proteomes" id="UP000077881">
    <property type="component" value="Unassembled WGS sequence"/>
</dbReference>
<protein>
    <recommendedName>
        <fullName evidence="3">YqhG family protein</fullName>
    </recommendedName>
</protein>
<evidence type="ECO:0008006" key="3">
    <source>
        <dbReference type="Google" id="ProtNLM"/>
    </source>
</evidence>
<organism evidence="1 2">
    <name type="scientific">Lederbergia galactosidilytica</name>
    <dbReference type="NCBI Taxonomy" id="217031"/>
    <lineage>
        <taxon>Bacteria</taxon>
        <taxon>Bacillati</taxon>
        <taxon>Bacillota</taxon>
        <taxon>Bacilli</taxon>
        <taxon>Bacillales</taxon>
        <taxon>Bacillaceae</taxon>
        <taxon>Lederbergia</taxon>
    </lineage>
</organism>
<evidence type="ECO:0000313" key="2">
    <source>
        <dbReference type="Proteomes" id="UP000077881"/>
    </source>
</evidence>
<keyword evidence="2" id="KW-1185">Reference proteome</keyword>
<dbReference type="OrthoDB" id="2433584at2"/>
<proteinExistence type="predicted"/>
<accession>A0A178A570</accession>
<evidence type="ECO:0000313" key="1">
    <source>
        <dbReference type="EMBL" id="OAK75335.1"/>
    </source>
</evidence>
<dbReference type="AlphaFoldDB" id="A0A178A570"/>
<dbReference type="STRING" id="217031.ABB05_03065"/>
<dbReference type="Pfam" id="PF11079">
    <property type="entry name" value="YqhG"/>
    <property type="match status" value="1"/>
</dbReference>
<reference evidence="1 2" key="1">
    <citation type="submission" date="2015-05" db="EMBL/GenBank/DDBJ databases">
        <title>Comparison of genome.</title>
        <authorList>
            <person name="Zheng Z."/>
            <person name="Sun M."/>
        </authorList>
    </citation>
    <scope>NUCLEOTIDE SEQUENCE [LARGE SCALE GENOMIC DNA]</scope>
    <source>
        <strain evidence="1 2">G25-74</strain>
    </source>
</reference>
<dbReference type="EMBL" id="LDJR01000014">
    <property type="protein sequence ID" value="OAK75335.1"/>
    <property type="molecule type" value="Genomic_DNA"/>
</dbReference>
<sequence length="265" mass="31356">MQQSEIREYLETFFKENDCQIEKNEPSYMTVQLTIDMDKALMNRPFYWTYLEKTGGTPNPMKVHLITDPKRAPADLKGEVIHFGAPRLHQLFALTKQRAAFIRLYENPNKVSINKQIPLHPWLMLNIKISYECDRKKDILRSLGLNLINGILIDQFFDKMEQTNLQPKIPDYCFTVSPMIKPESGLKRMETYLEKELQSADHRWAEEAKLRWKQDLELLDHFYEDQDEKPETYEVEKKALQDQFEPRINIEIINGGIFYLNALPQ</sequence>
<name>A0A178A570_9BACI</name>
<dbReference type="InterPro" id="IPR024562">
    <property type="entry name" value="YqhG"/>
</dbReference>
<gene>
    <name evidence="1" type="ORF">ABB05_03065</name>
</gene>
<dbReference type="PATRIC" id="fig|217031.6.peg.668"/>